<dbReference type="RefSeq" id="WP_257560365.1">
    <property type="nucleotide sequence ID" value="NZ_JANKBY010000075.1"/>
</dbReference>
<protein>
    <submittedName>
        <fullName evidence="1">Uncharacterized protein</fullName>
    </submittedName>
</protein>
<dbReference type="EMBL" id="JANKBY010000075">
    <property type="protein sequence ID" value="MCR1822734.1"/>
    <property type="molecule type" value="Genomic_DNA"/>
</dbReference>
<accession>A0A9X2S1E1</accession>
<comment type="caution">
    <text evidence="1">The sequence shown here is derived from an EMBL/GenBank/DDBJ whole genome shotgun (WGS) entry which is preliminary data.</text>
</comment>
<name>A0A9X2S1E1_9FIRM</name>
<dbReference type="Proteomes" id="UP001140817">
    <property type="component" value="Unassembled WGS sequence"/>
</dbReference>
<evidence type="ECO:0000313" key="1">
    <source>
        <dbReference type="EMBL" id="MCR1822734.1"/>
    </source>
</evidence>
<reference evidence="1" key="1">
    <citation type="submission" date="2022-07" db="EMBL/GenBank/DDBJ databases">
        <title>Enhanced cultured diversity of the mouse gut microbiota enables custom-made synthetic communities.</title>
        <authorList>
            <person name="Afrizal A."/>
        </authorList>
    </citation>
    <scope>NUCLEOTIDE SEQUENCE</scope>
    <source>
        <strain evidence="1">DSM 29186</strain>
    </source>
</reference>
<sequence length="62" mass="7407">MKNMLVKIKSNSTKKETRYKTDRNLHGELKHLEYRGVKIVQMRYFDETQSFGNCNKLIVITE</sequence>
<dbReference type="AlphaFoldDB" id="A0A9X2S1E1"/>
<evidence type="ECO:0000313" key="2">
    <source>
        <dbReference type="Proteomes" id="UP001140817"/>
    </source>
</evidence>
<gene>
    <name evidence="1" type="ORF">NSA58_08040</name>
</gene>
<proteinExistence type="predicted"/>
<organism evidence="1 2">
    <name type="scientific">Terrisporobacter muris</name>
    <dbReference type="NCBI Taxonomy" id="2963284"/>
    <lineage>
        <taxon>Bacteria</taxon>
        <taxon>Bacillati</taxon>
        <taxon>Bacillota</taxon>
        <taxon>Clostridia</taxon>
        <taxon>Peptostreptococcales</taxon>
        <taxon>Peptostreptococcaceae</taxon>
        <taxon>Terrisporobacter</taxon>
    </lineage>
</organism>
<keyword evidence="2" id="KW-1185">Reference proteome</keyword>